<dbReference type="InterPro" id="IPR036388">
    <property type="entry name" value="WH-like_DNA-bd_sf"/>
</dbReference>
<protein>
    <submittedName>
        <fullName evidence="1">Uncharacterized protein DUF1153</fullName>
    </submittedName>
</protein>
<proteinExistence type="predicted"/>
<dbReference type="GO" id="GO:0043565">
    <property type="term" value="F:sequence-specific DNA binding"/>
    <property type="evidence" value="ECO:0007669"/>
    <property type="project" value="InterPro"/>
</dbReference>
<dbReference type="InterPro" id="IPR010921">
    <property type="entry name" value="Trp_repressor/repl_initiator"/>
</dbReference>
<name>A0A3N4UVH5_9RHOB</name>
<sequence length="92" mass="10346">MYLKKVDGPRAVTLPDGSILTRADLPDPTTRRWVASRKAMIVKAVAFGLIPQTEALKMYGLSEEEYESWKKAIQNHGEVALKATSVQKYRQP</sequence>
<dbReference type="SUPFAM" id="SSF48295">
    <property type="entry name" value="TrpR-like"/>
    <property type="match status" value="1"/>
</dbReference>
<organism evidence="1 2">
    <name type="scientific">Pacificibacter maritimus</name>
    <dbReference type="NCBI Taxonomy" id="762213"/>
    <lineage>
        <taxon>Bacteria</taxon>
        <taxon>Pseudomonadati</taxon>
        <taxon>Pseudomonadota</taxon>
        <taxon>Alphaproteobacteria</taxon>
        <taxon>Rhodobacterales</taxon>
        <taxon>Roseobacteraceae</taxon>
        <taxon>Pacificibacter</taxon>
    </lineage>
</organism>
<accession>A0A3N4UVH5</accession>
<dbReference type="Gene3D" id="1.10.10.10">
    <property type="entry name" value="Winged helix-like DNA-binding domain superfamily/Winged helix DNA-binding domain"/>
    <property type="match status" value="1"/>
</dbReference>
<dbReference type="AlphaFoldDB" id="A0A3N4UVH5"/>
<evidence type="ECO:0000313" key="1">
    <source>
        <dbReference type="EMBL" id="RPE71479.1"/>
    </source>
</evidence>
<evidence type="ECO:0000313" key="2">
    <source>
        <dbReference type="Proteomes" id="UP000269689"/>
    </source>
</evidence>
<dbReference type="Pfam" id="PF06627">
    <property type="entry name" value="DUF1153"/>
    <property type="match status" value="1"/>
</dbReference>
<dbReference type="OrthoDB" id="9796775at2"/>
<dbReference type="InterPro" id="IPR009534">
    <property type="entry name" value="DUF1153"/>
</dbReference>
<dbReference type="Proteomes" id="UP000269689">
    <property type="component" value="Unassembled WGS sequence"/>
</dbReference>
<reference evidence="1 2" key="1">
    <citation type="submission" date="2018-11" db="EMBL/GenBank/DDBJ databases">
        <title>Genomic Encyclopedia of Type Strains, Phase IV (KMG-IV): sequencing the most valuable type-strain genomes for metagenomic binning, comparative biology and taxonomic classification.</title>
        <authorList>
            <person name="Goeker M."/>
        </authorList>
    </citation>
    <scope>NUCLEOTIDE SEQUENCE [LARGE SCALE GENOMIC DNA]</scope>
    <source>
        <strain evidence="1 2">DSM 104731</strain>
    </source>
</reference>
<dbReference type="EMBL" id="RKQK01000001">
    <property type="protein sequence ID" value="RPE71479.1"/>
    <property type="molecule type" value="Genomic_DNA"/>
</dbReference>
<dbReference type="RefSeq" id="WP_123791689.1">
    <property type="nucleotide sequence ID" value="NZ_RKQK01000001.1"/>
</dbReference>
<keyword evidence="2" id="KW-1185">Reference proteome</keyword>
<gene>
    <name evidence="1" type="ORF">EDD53_0598</name>
</gene>
<comment type="caution">
    <text evidence="1">The sequence shown here is derived from an EMBL/GenBank/DDBJ whole genome shotgun (WGS) entry which is preliminary data.</text>
</comment>